<name>A0A508SW47_9BRAD</name>
<keyword evidence="3" id="KW-0378">Hydrolase</keyword>
<proteinExistence type="predicted"/>
<comment type="caution">
    <text evidence="3">The sequence shown here is derived from an EMBL/GenBank/DDBJ whole genome shotgun (WGS) entry which is preliminary data.</text>
</comment>
<dbReference type="PANTHER" id="PTHR43283">
    <property type="entry name" value="BETA-LACTAMASE-RELATED"/>
    <property type="match status" value="1"/>
</dbReference>
<keyword evidence="1" id="KW-0732">Signal</keyword>
<dbReference type="GO" id="GO:0019875">
    <property type="term" value="F:6-aminohexanoate-dimer hydrolase activity"/>
    <property type="evidence" value="ECO:0007669"/>
    <property type="project" value="UniProtKB-EC"/>
</dbReference>
<dbReference type="Pfam" id="PF00144">
    <property type="entry name" value="Beta-lactamase"/>
    <property type="match status" value="1"/>
</dbReference>
<evidence type="ECO:0000313" key="3">
    <source>
        <dbReference type="EMBL" id="VIO65991.1"/>
    </source>
</evidence>
<dbReference type="PANTHER" id="PTHR43283:SF7">
    <property type="entry name" value="BETA-LACTAMASE-RELATED DOMAIN-CONTAINING PROTEIN"/>
    <property type="match status" value="1"/>
</dbReference>
<evidence type="ECO:0000313" key="4">
    <source>
        <dbReference type="Proteomes" id="UP000328092"/>
    </source>
</evidence>
<evidence type="ECO:0000259" key="2">
    <source>
        <dbReference type="Pfam" id="PF00144"/>
    </source>
</evidence>
<dbReference type="RefSeq" id="WP_139857742.1">
    <property type="nucleotide sequence ID" value="NZ_CAADFC020000004.1"/>
</dbReference>
<feature type="chain" id="PRO_5021416874" evidence="1">
    <location>
        <begin position="23"/>
        <end position="482"/>
    </location>
</feature>
<dbReference type="AlphaFoldDB" id="A0A508SW47"/>
<dbReference type="EC" id="3.5.1.46" evidence="3"/>
<sequence length="482" mass="52260">MISLRYNWKLASAIACLGSATAAFVGRDALARAAAVPVHFASHQLCSATFVAGLDPAQFFAEAIKPKLGPAGGLIRYEIDRQRQEVRTSLAGLVESRAVNDGPFGCRVLHPGREARFFRGENDDQQPAAAAMPPLAGPEVVAPVNAKLAEALAHAFAESDSGPRRFTKAVVVLHRGRIVGERYADGVTPATPLIGWSMTKSVTNALLGILVRSGKLDMSAPAPIVEWAKVQDPRRSITPDQMLRMTSGIRCGQSIHTAGFFTIFDADAQMEYDMADQSGFAANAGLRAEPGQEWRYTNGNFVLLSRIIRNLAGGDANATRQFIARELFEPVGMQHATIEYDSTGIPLGTIHLWASARDWARFGQLYLRDGVTESGWRILPEGWVDYSATLTPQSADEYGYAAGFWTQRGNSAAARGRIAGGFPADSFMAAGSQGQYAIVMPSHDLVIVRIGWSYTDNDDRVATERLVRETIAALQPDKLTKY</sequence>
<accession>A0A508SW47</accession>
<dbReference type="OrthoDB" id="9814204at2"/>
<feature type="signal peptide" evidence="1">
    <location>
        <begin position="1"/>
        <end position="22"/>
    </location>
</feature>
<dbReference type="InterPro" id="IPR012338">
    <property type="entry name" value="Beta-lactam/transpept-like"/>
</dbReference>
<dbReference type="SUPFAM" id="SSF56601">
    <property type="entry name" value="beta-lactamase/transpeptidase-like"/>
    <property type="match status" value="1"/>
</dbReference>
<dbReference type="Gene3D" id="3.40.710.10">
    <property type="entry name" value="DD-peptidase/beta-lactamase superfamily"/>
    <property type="match status" value="1"/>
</dbReference>
<reference evidence="3" key="1">
    <citation type="submission" date="2019-02" db="EMBL/GenBank/DDBJ databases">
        <authorList>
            <person name="Pothier F.J."/>
        </authorList>
    </citation>
    <scope>NUCLEOTIDE SEQUENCE</scope>
    <source>
        <strain evidence="3">CI-1B</strain>
    </source>
</reference>
<keyword evidence="4" id="KW-1185">Reference proteome</keyword>
<gene>
    <name evidence="3" type="primary">nylB_1</name>
    <name evidence="3" type="ORF">CI1B_11020</name>
</gene>
<feature type="domain" description="Beta-lactamase-related" evidence="2">
    <location>
        <begin position="169"/>
        <end position="468"/>
    </location>
</feature>
<evidence type="ECO:0000256" key="1">
    <source>
        <dbReference type="SAM" id="SignalP"/>
    </source>
</evidence>
<dbReference type="EMBL" id="CAADFC020000004">
    <property type="protein sequence ID" value="VIO65991.1"/>
    <property type="molecule type" value="Genomic_DNA"/>
</dbReference>
<protein>
    <submittedName>
        <fullName evidence="3">6-aminohexanoate-dimer hydrolase</fullName>
        <ecNumber evidence="3">3.5.1.46</ecNumber>
    </submittedName>
</protein>
<dbReference type="InterPro" id="IPR001466">
    <property type="entry name" value="Beta-lactam-related"/>
</dbReference>
<dbReference type="Proteomes" id="UP000328092">
    <property type="component" value="Unassembled WGS sequence"/>
</dbReference>
<organism evidence="3 4">
    <name type="scientific">Bradyrhizobium ivorense</name>
    <dbReference type="NCBI Taxonomy" id="2511166"/>
    <lineage>
        <taxon>Bacteria</taxon>
        <taxon>Pseudomonadati</taxon>
        <taxon>Pseudomonadota</taxon>
        <taxon>Alphaproteobacteria</taxon>
        <taxon>Hyphomicrobiales</taxon>
        <taxon>Nitrobacteraceae</taxon>
        <taxon>Bradyrhizobium</taxon>
    </lineage>
</organism>
<dbReference type="InterPro" id="IPR050789">
    <property type="entry name" value="Diverse_Enzym_Activities"/>
</dbReference>